<feature type="coiled-coil region" evidence="7">
    <location>
        <begin position="8"/>
        <end position="35"/>
    </location>
</feature>
<dbReference type="FunFam" id="3.90.110.10:FF:000009">
    <property type="entry name" value="Malate dehydrogenase"/>
    <property type="match status" value="1"/>
</dbReference>
<dbReference type="Proteomes" id="UP000604046">
    <property type="component" value="Unassembled WGS sequence"/>
</dbReference>
<dbReference type="FunFam" id="3.40.50.720:FF:000268">
    <property type="entry name" value="Malate dehydrogenase"/>
    <property type="match status" value="1"/>
</dbReference>
<dbReference type="SUPFAM" id="SSF56327">
    <property type="entry name" value="LDH C-terminal domain-like"/>
    <property type="match status" value="1"/>
</dbReference>
<keyword evidence="4" id="KW-0816">Tricarboxylic acid cycle</keyword>
<accession>A0A812RRP6</accession>
<evidence type="ECO:0000256" key="2">
    <source>
        <dbReference type="ARBA" id="ARBA00011738"/>
    </source>
</evidence>
<dbReference type="AlphaFoldDB" id="A0A812RRP6"/>
<dbReference type="SUPFAM" id="SSF51735">
    <property type="entry name" value="NAD(P)-binding Rossmann-fold domains"/>
    <property type="match status" value="1"/>
</dbReference>
<evidence type="ECO:0000313" key="10">
    <source>
        <dbReference type="EMBL" id="CAE7447927.1"/>
    </source>
</evidence>
<keyword evidence="7" id="KW-0175">Coiled coil</keyword>
<dbReference type="InterPro" id="IPR022383">
    <property type="entry name" value="Lactate/malate_DH_C"/>
</dbReference>
<dbReference type="GO" id="GO:0006108">
    <property type="term" value="P:malate metabolic process"/>
    <property type="evidence" value="ECO:0007669"/>
    <property type="project" value="InterPro"/>
</dbReference>
<evidence type="ECO:0000256" key="6">
    <source>
        <dbReference type="ARBA" id="ARBA00023027"/>
    </source>
</evidence>
<sequence length="452" mass="47808">MPPHFRFSSQAAADAQRLNEELANLKAELAEERSLCGTSKAEVHELRVTWTALEPLEPSDLIQAASATSEVSRLQAELASQSNKLEQLQAQLEKQAVKAQEVRAQTLPAYADTLAQDLQPHWCATLAKDVQACGDSELASPLKADAFCSRPIVGRRPAAASLPALPKAISRLRAEVCVCGGSGGIGQPLSLLMAMDDNVGELSVYDLDFAMVPPGGVAADLNHLEKKVQVKGYVKSKEEKAIDVLGDCLKGCNLVLVPAGLPRKPGQTRDDLFKINAGIAKEVVEACAKYCPDAVIALIVNPVNSVVPAMAELYKKKGLDPKKIVGVTTLDGVRANKFVAELTGEDPKNIEVPVIGGHAGVTIMPVFSQDKHAAKIAQSEIPALDKHVQDAGTDVVNAKNGKGSATLSMAYAGARLGKAVLAGMAGTPTTECAYVMSDVEPGCPYFTSKARR</sequence>
<dbReference type="GO" id="GO:0030060">
    <property type="term" value="F:L-malate dehydrogenase (NAD+) activity"/>
    <property type="evidence" value="ECO:0007669"/>
    <property type="project" value="UniProtKB-EC"/>
</dbReference>
<dbReference type="Pfam" id="PF00056">
    <property type="entry name" value="Ldh_1_N"/>
    <property type="match status" value="1"/>
</dbReference>
<proteinExistence type="inferred from homology"/>
<comment type="similarity">
    <text evidence="1">Belongs to the LDH/MDH superfamily. MDH type 1 family.</text>
</comment>
<dbReference type="NCBIfam" id="TIGR01772">
    <property type="entry name" value="MDH_euk_gproteo"/>
    <property type="match status" value="1"/>
</dbReference>
<reference evidence="10" key="1">
    <citation type="submission" date="2021-02" db="EMBL/GenBank/DDBJ databases">
        <authorList>
            <person name="Dougan E. K."/>
            <person name="Rhodes N."/>
            <person name="Thang M."/>
            <person name="Chan C."/>
        </authorList>
    </citation>
    <scope>NUCLEOTIDE SEQUENCE</scope>
</reference>
<comment type="subunit">
    <text evidence="2">Homodimer.</text>
</comment>
<dbReference type="Gene3D" id="3.90.110.10">
    <property type="entry name" value="Lactate dehydrogenase/glycoside hydrolase, family 4, C-terminal"/>
    <property type="match status" value="1"/>
</dbReference>
<keyword evidence="6" id="KW-0520">NAD</keyword>
<dbReference type="GO" id="GO:0070013">
    <property type="term" value="C:intracellular organelle lumen"/>
    <property type="evidence" value="ECO:0007669"/>
    <property type="project" value="UniProtKB-ARBA"/>
</dbReference>
<dbReference type="Pfam" id="PF02866">
    <property type="entry name" value="Ldh_1_C"/>
    <property type="match status" value="1"/>
</dbReference>
<keyword evidence="5" id="KW-0560">Oxidoreductase</keyword>
<comment type="caution">
    <text evidence="10">The sequence shown here is derived from an EMBL/GenBank/DDBJ whole genome shotgun (WGS) entry which is preliminary data.</text>
</comment>
<dbReference type="InterPro" id="IPR001236">
    <property type="entry name" value="Lactate/malate_DH_N"/>
</dbReference>
<dbReference type="EC" id="1.1.1.37" evidence="3"/>
<dbReference type="GO" id="GO:0006099">
    <property type="term" value="P:tricarboxylic acid cycle"/>
    <property type="evidence" value="ECO:0007669"/>
    <property type="project" value="UniProtKB-KW"/>
</dbReference>
<organism evidence="10 11">
    <name type="scientific">Symbiodinium natans</name>
    <dbReference type="NCBI Taxonomy" id="878477"/>
    <lineage>
        <taxon>Eukaryota</taxon>
        <taxon>Sar</taxon>
        <taxon>Alveolata</taxon>
        <taxon>Dinophyceae</taxon>
        <taxon>Suessiales</taxon>
        <taxon>Symbiodiniaceae</taxon>
        <taxon>Symbiodinium</taxon>
    </lineage>
</organism>
<dbReference type="InterPro" id="IPR010097">
    <property type="entry name" value="Malate_DH_type1"/>
</dbReference>
<feature type="domain" description="Lactate/malate dehydrogenase C-terminal" evidence="9">
    <location>
        <begin position="328"/>
        <end position="448"/>
    </location>
</feature>
<feature type="domain" description="Lactate/malate dehydrogenase N-terminal" evidence="8">
    <location>
        <begin position="176"/>
        <end position="326"/>
    </location>
</feature>
<evidence type="ECO:0000256" key="4">
    <source>
        <dbReference type="ARBA" id="ARBA00022532"/>
    </source>
</evidence>
<dbReference type="GO" id="GO:0005737">
    <property type="term" value="C:cytoplasm"/>
    <property type="evidence" value="ECO:0007669"/>
    <property type="project" value="UniProtKB-ARBA"/>
</dbReference>
<evidence type="ECO:0000259" key="9">
    <source>
        <dbReference type="Pfam" id="PF02866"/>
    </source>
</evidence>
<name>A0A812RRP6_9DINO</name>
<dbReference type="InterPro" id="IPR001252">
    <property type="entry name" value="Malate_DH_AS"/>
</dbReference>
<keyword evidence="11" id="KW-1185">Reference proteome</keyword>
<evidence type="ECO:0000256" key="7">
    <source>
        <dbReference type="SAM" id="Coils"/>
    </source>
</evidence>
<dbReference type="InterPro" id="IPR015955">
    <property type="entry name" value="Lactate_DH/Glyco_Ohase_4_C"/>
</dbReference>
<evidence type="ECO:0000256" key="3">
    <source>
        <dbReference type="ARBA" id="ARBA00012995"/>
    </source>
</evidence>
<dbReference type="PANTHER" id="PTHR11540">
    <property type="entry name" value="MALATE AND LACTATE DEHYDROGENASE"/>
    <property type="match status" value="1"/>
</dbReference>
<evidence type="ECO:0000256" key="1">
    <source>
        <dbReference type="ARBA" id="ARBA00008824"/>
    </source>
</evidence>
<dbReference type="PROSITE" id="PS00068">
    <property type="entry name" value="MDH"/>
    <property type="match status" value="1"/>
</dbReference>
<evidence type="ECO:0000256" key="5">
    <source>
        <dbReference type="ARBA" id="ARBA00023002"/>
    </source>
</evidence>
<dbReference type="PANTHER" id="PTHR11540:SF16">
    <property type="entry name" value="MALATE DEHYDROGENASE, MITOCHONDRIAL"/>
    <property type="match status" value="1"/>
</dbReference>
<dbReference type="EMBL" id="CAJNDS010002358">
    <property type="protein sequence ID" value="CAE7447927.1"/>
    <property type="molecule type" value="Genomic_DNA"/>
</dbReference>
<evidence type="ECO:0000313" key="11">
    <source>
        <dbReference type="Proteomes" id="UP000604046"/>
    </source>
</evidence>
<gene>
    <name evidence="10" type="ORF">SNAT2548_LOCUS24443</name>
</gene>
<dbReference type="InterPro" id="IPR036291">
    <property type="entry name" value="NAD(P)-bd_dom_sf"/>
</dbReference>
<evidence type="ECO:0000259" key="8">
    <source>
        <dbReference type="Pfam" id="PF00056"/>
    </source>
</evidence>
<protein>
    <recommendedName>
        <fullName evidence="3">malate dehydrogenase</fullName>
        <ecNumber evidence="3">1.1.1.37</ecNumber>
    </recommendedName>
</protein>
<feature type="coiled-coil region" evidence="7">
    <location>
        <begin position="64"/>
        <end position="105"/>
    </location>
</feature>
<dbReference type="Gene3D" id="3.40.50.720">
    <property type="entry name" value="NAD(P)-binding Rossmann-like Domain"/>
    <property type="match status" value="1"/>
</dbReference>
<dbReference type="OrthoDB" id="4069699at2759"/>